<dbReference type="RefSeq" id="WP_340330975.1">
    <property type="nucleotide sequence ID" value="NZ_JAZHOF010000007.1"/>
</dbReference>
<dbReference type="Gene3D" id="3.90.15.10">
    <property type="entry name" value="Topoisomerase I, Chain A, domain 3"/>
    <property type="match status" value="1"/>
</dbReference>
<dbReference type="InterPro" id="IPR013500">
    <property type="entry name" value="TopoI_cat_euk"/>
</dbReference>
<proteinExistence type="predicted"/>
<evidence type="ECO:0000313" key="4">
    <source>
        <dbReference type="Proteomes" id="UP001378188"/>
    </source>
</evidence>
<dbReference type="EMBL" id="JAZHOF010000007">
    <property type="protein sequence ID" value="MEJ8573277.1"/>
    <property type="molecule type" value="Genomic_DNA"/>
</dbReference>
<feature type="domain" description="DNA topoisomerase I catalytic core eukaryotic-type" evidence="1">
    <location>
        <begin position="108"/>
        <end position="316"/>
    </location>
</feature>
<keyword evidence="4" id="KW-1185">Reference proteome</keyword>
<sequence>MKQDNFRADARQLRAAGLVRVGSADLPIRRQRRGRGFVYLDENDRRISDDDVLDRIRSLAIPPAYRDVRIAADERAHLQAVGVDDAGRTQYRYHPDWSDVREGAKERRLNAIVSSIGRIRSRIARDARKPVGTREKALAAVVMLIDRSHIRVGCETYVHSGRSRGAATLQKRNVLVDGDNVALAFRAKGGLPYSCSMRAPLLARVLSELSELPGGRVFQYRDQSGRRIAVTAPQVNAYLHEIAGTRITAKDFRALAACAEAGRRLAAIEPADRPTKRRRQIAAVIDDVAEILGNTPAVVRKNYVHALVLEAFEDGSLGKTYRKARAGQGRRRDEALVAALVAAKGR</sequence>
<evidence type="ECO:0000259" key="2">
    <source>
        <dbReference type="Pfam" id="PF21338"/>
    </source>
</evidence>
<dbReference type="SUPFAM" id="SSF55869">
    <property type="entry name" value="DNA topoisomerase I domain"/>
    <property type="match status" value="1"/>
</dbReference>
<dbReference type="GO" id="GO:0003677">
    <property type="term" value="F:DNA binding"/>
    <property type="evidence" value="ECO:0007669"/>
    <property type="project" value="InterPro"/>
</dbReference>
<name>A0AAW9RST8_9HYPH</name>
<dbReference type="Pfam" id="PF01028">
    <property type="entry name" value="Topoisom_I"/>
    <property type="match status" value="1"/>
</dbReference>
<dbReference type="InterPro" id="IPR049331">
    <property type="entry name" value="Top1B_N_bact"/>
</dbReference>
<dbReference type="PROSITE" id="PS52038">
    <property type="entry name" value="TOPO_IB_2"/>
    <property type="match status" value="1"/>
</dbReference>
<dbReference type="Proteomes" id="UP001378188">
    <property type="component" value="Unassembled WGS sequence"/>
</dbReference>
<feature type="domain" description="DNA topoisomerase IB N-terminal" evidence="2">
    <location>
        <begin position="36"/>
        <end position="84"/>
    </location>
</feature>
<reference evidence="3 4" key="1">
    <citation type="submission" date="2024-02" db="EMBL/GenBank/DDBJ databases">
        <title>Genome analysis and characterization of Microbaculum marinisediminis sp. nov., isolated from marine sediment.</title>
        <authorList>
            <person name="Du Z.-J."/>
            <person name="Ye Y.-Q."/>
            <person name="Zhang Z.-R."/>
            <person name="Yuan S.-M."/>
            <person name="Zhang X.-Y."/>
        </authorList>
    </citation>
    <scope>NUCLEOTIDE SEQUENCE [LARGE SCALE GENOMIC DNA]</scope>
    <source>
        <strain evidence="3 4">SDUM1044001</strain>
    </source>
</reference>
<dbReference type="Pfam" id="PF21338">
    <property type="entry name" value="Top1B_N_bact"/>
    <property type="match status" value="1"/>
</dbReference>
<dbReference type="SUPFAM" id="SSF56349">
    <property type="entry name" value="DNA breaking-rejoining enzymes"/>
    <property type="match status" value="1"/>
</dbReference>
<accession>A0AAW9RST8</accession>
<dbReference type="GO" id="GO:0003917">
    <property type="term" value="F:DNA topoisomerase type I (single strand cut, ATP-independent) activity"/>
    <property type="evidence" value="ECO:0007669"/>
    <property type="project" value="InterPro"/>
</dbReference>
<gene>
    <name evidence="3" type="ORF">V3328_17425</name>
</gene>
<evidence type="ECO:0000259" key="1">
    <source>
        <dbReference type="Pfam" id="PF01028"/>
    </source>
</evidence>
<comment type="caution">
    <text evidence="3">The sequence shown here is derived from an EMBL/GenBank/DDBJ whole genome shotgun (WGS) entry which is preliminary data.</text>
</comment>
<dbReference type="GO" id="GO:0006265">
    <property type="term" value="P:DNA topological change"/>
    <property type="evidence" value="ECO:0007669"/>
    <property type="project" value="InterPro"/>
</dbReference>
<dbReference type="InterPro" id="IPR035447">
    <property type="entry name" value="DNA_topo_I_N_sf"/>
</dbReference>
<dbReference type="InterPro" id="IPR011010">
    <property type="entry name" value="DNA_brk_join_enz"/>
</dbReference>
<evidence type="ECO:0000313" key="3">
    <source>
        <dbReference type="EMBL" id="MEJ8573277.1"/>
    </source>
</evidence>
<dbReference type="Gene3D" id="3.30.66.10">
    <property type="entry name" value="DNA topoisomerase I domain"/>
    <property type="match status" value="1"/>
</dbReference>
<organism evidence="3 4">
    <name type="scientific">Microbaculum marinum</name>
    <dbReference type="NCBI Taxonomy" id="1764581"/>
    <lineage>
        <taxon>Bacteria</taxon>
        <taxon>Pseudomonadati</taxon>
        <taxon>Pseudomonadota</taxon>
        <taxon>Alphaproteobacteria</taxon>
        <taxon>Hyphomicrobiales</taxon>
        <taxon>Tepidamorphaceae</taxon>
        <taxon>Microbaculum</taxon>
    </lineage>
</organism>
<protein>
    <submittedName>
        <fullName evidence="3">DNA topoisomerase IB</fullName>
    </submittedName>
</protein>
<dbReference type="Gene3D" id="1.10.132.120">
    <property type="match status" value="1"/>
</dbReference>
<dbReference type="AlphaFoldDB" id="A0AAW9RST8"/>
<dbReference type="InterPro" id="IPR014711">
    <property type="entry name" value="TopoI_cat_a-hlx-sub_euk"/>
</dbReference>